<dbReference type="InterPro" id="IPR023799">
    <property type="entry name" value="RbfA_dom_sf"/>
</dbReference>
<evidence type="ECO:0000256" key="2">
    <source>
        <dbReference type="HAMAP-Rule" id="MF_00003"/>
    </source>
</evidence>
<name>A0A0G1CG83_9BACT</name>
<evidence type="ECO:0000313" key="3">
    <source>
        <dbReference type="EMBL" id="KKS48578.1"/>
    </source>
</evidence>
<keyword evidence="2" id="KW-0963">Cytoplasm</keyword>
<dbReference type="InterPro" id="IPR000238">
    <property type="entry name" value="RbfA"/>
</dbReference>
<protein>
    <recommendedName>
        <fullName evidence="2">Ribosome-binding factor A</fullName>
    </recommendedName>
</protein>
<dbReference type="Pfam" id="PF02033">
    <property type="entry name" value="RBFA"/>
    <property type="match status" value="1"/>
</dbReference>
<evidence type="ECO:0000313" key="4">
    <source>
        <dbReference type="Proteomes" id="UP000034036"/>
    </source>
</evidence>
<dbReference type="InterPro" id="IPR015946">
    <property type="entry name" value="KH_dom-like_a/b"/>
</dbReference>
<dbReference type="GO" id="GO:0043024">
    <property type="term" value="F:ribosomal small subunit binding"/>
    <property type="evidence" value="ECO:0007669"/>
    <property type="project" value="TreeGrafter"/>
</dbReference>
<dbReference type="PANTHER" id="PTHR33515:SF1">
    <property type="entry name" value="RIBOSOME-BINDING FACTOR A, CHLOROPLASTIC-RELATED"/>
    <property type="match status" value="1"/>
</dbReference>
<dbReference type="GO" id="GO:0005829">
    <property type="term" value="C:cytosol"/>
    <property type="evidence" value="ECO:0007669"/>
    <property type="project" value="TreeGrafter"/>
</dbReference>
<dbReference type="SUPFAM" id="SSF89919">
    <property type="entry name" value="Ribosome-binding factor A, RbfA"/>
    <property type="match status" value="1"/>
</dbReference>
<dbReference type="HAMAP" id="MF_00003">
    <property type="entry name" value="RbfA"/>
    <property type="match status" value="1"/>
</dbReference>
<accession>A0A0G1CG83</accession>
<dbReference type="EMBL" id="LCDF01000007">
    <property type="protein sequence ID" value="KKS48578.1"/>
    <property type="molecule type" value="Genomic_DNA"/>
</dbReference>
<dbReference type="Gene3D" id="3.30.300.20">
    <property type="match status" value="1"/>
</dbReference>
<comment type="subunit">
    <text evidence="2">Monomer. Binds 30S ribosomal subunits, but not 50S ribosomal subunits or 70S ribosomes.</text>
</comment>
<dbReference type="Proteomes" id="UP000034036">
    <property type="component" value="Unassembled WGS sequence"/>
</dbReference>
<evidence type="ECO:0000256" key="1">
    <source>
        <dbReference type="ARBA" id="ARBA00022517"/>
    </source>
</evidence>
<comment type="caution">
    <text evidence="3">The sequence shown here is derived from an EMBL/GenBank/DDBJ whole genome shotgun (WGS) entry which is preliminary data.</text>
</comment>
<dbReference type="PANTHER" id="PTHR33515">
    <property type="entry name" value="RIBOSOME-BINDING FACTOR A, CHLOROPLASTIC-RELATED"/>
    <property type="match status" value="1"/>
</dbReference>
<proteinExistence type="inferred from homology"/>
<dbReference type="AlphaFoldDB" id="A0A0G1CG83"/>
<gene>
    <name evidence="2" type="primary">rbfA</name>
    <name evidence="3" type="ORF">UV11_C0007G0034</name>
</gene>
<sequence length="110" mass="12935">MGQYKKEKLESLYQEIVSKFFLKEASIPGVLFAITKVEISENLNRLTVYISIWPDDKEKNMLESFEKLKGSLRAHVGDKINPKFIPEIIFKLDDSEKKRLEIEKIFKKIE</sequence>
<keyword evidence="1 2" id="KW-0690">Ribosome biogenesis</keyword>
<comment type="subcellular location">
    <subcellularLocation>
        <location evidence="2">Cytoplasm</location>
    </subcellularLocation>
</comment>
<dbReference type="STRING" id="1618659.UV11_C0007G0034"/>
<reference evidence="3 4" key="1">
    <citation type="journal article" date="2015" name="Nature">
        <title>rRNA introns, odd ribosomes, and small enigmatic genomes across a large radiation of phyla.</title>
        <authorList>
            <person name="Brown C.T."/>
            <person name="Hug L.A."/>
            <person name="Thomas B.C."/>
            <person name="Sharon I."/>
            <person name="Castelle C.J."/>
            <person name="Singh A."/>
            <person name="Wilkins M.J."/>
            <person name="Williams K.H."/>
            <person name="Banfield J.F."/>
        </authorList>
    </citation>
    <scope>NUCLEOTIDE SEQUENCE [LARGE SCALE GENOMIC DNA]</scope>
</reference>
<dbReference type="GO" id="GO:0030490">
    <property type="term" value="P:maturation of SSU-rRNA"/>
    <property type="evidence" value="ECO:0007669"/>
    <property type="project" value="UniProtKB-UniRule"/>
</dbReference>
<comment type="similarity">
    <text evidence="2">Belongs to the RbfA family.</text>
</comment>
<organism evidence="3 4">
    <name type="scientific">Candidatus Giovannonibacteria bacterium GW2011_GWF2_42_19</name>
    <dbReference type="NCBI Taxonomy" id="1618659"/>
    <lineage>
        <taxon>Bacteria</taxon>
        <taxon>Candidatus Giovannoniibacteriota</taxon>
    </lineage>
</organism>
<comment type="function">
    <text evidence="2">One of several proteins that assist in the late maturation steps of the functional core of the 30S ribosomal subunit. Associates with free 30S ribosomal subunits (but not with 30S subunits that are part of 70S ribosomes or polysomes). Required for efficient processing of 16S rRNA. May interact with the 5'-terminal helix region of 16S rRNA.</text>
</comment>